<dbReference type="SUPFAM" id="SSF52833">
    <property type="entry name" value="Thioredoxin-like"/>
    <property type="match status" value="1"/>
</dbReference>
<dbReference type="PANTHER" id="PTHR42673">
    <property type="entry name" value="MALEYLACETOACETATE ISOMERASE"/>
    <property type="match status" value="1"/>
</dbReference>
<dbReference type="InterPro" id="IPR036249">
    <property type="entry name" value="Thioredoxin-like_sf"/>
</dbReference>
<name>A0A0U3LMA8_9BURK</name>
<dbReference type="InterPro" id="IPR004045">
    <property type="entry name" value="Glutathione_S-Trfase_N"/>
</dbReference>
<dbReference type="InterPro" id="IPR040079">
    <property type="entry name" value="Glutathione_S-Trfase"/>
</dbReference>
<dbReference type="GO" id="GO:0006749">
    <property type="term" value="P:glutathione metabolic process"/>
    <property type="evidence" value="ECO:0007669"/>
    <property type="project" value="TreeGrafter"/>
</dbReference>
<dbReference type="GO" id="GO:0004364">
    <property type="term" value="F:glutathione transferase activity"/>
    <property type="evidence" value="ECO:0007669"/>
    <property type="project" value="TreeGrafter"/>
</dbReference>
<dbReference type="CDD" id="cd03191">
    <property type="entry name" value="GST_C_Zeta"/>
    <property type="match status" value="1"/>
</dbReference>
<sequence length="216" mass="24121">MLTLHTYFRSSAAYRVRIALNLKGLPYESVPVHLVRDGGQHHQPAFKALNPAELLPVLQTEGHVLTQSLSILEYLEERYPTPALLPGTPEQRAFIRSLALDVACEIHPVNNLRVLQHLTTAFGATDEQRRQWVQHWIRTGFAAIEQRLAGPAGLPGPFCVGEQATLADVVLIPQVFNALRFGVTLEHYPRIERVWTHCNQLPAFEAASPARQGDAE</sequence>
<dbReference type="Pfam" id="PF13417">
    <property type="entry name" value="GST_N_3"/>
    <property type="match status" value="1"/>
</dbReference>
<evidence type="ECO:0000256" key="1">
    <source>
        <dbReference type="ARBA" id="ARBA00010007"/>
    </source>
</evidence>
<comment type="similarity">
    <text evidence="1">Belongs to the GST superfamily. Zeta family.</text>
</comment>
<evidence type="ECO:0000313" key="2">
    <source>
        <dbReference type="EMBL" id="ALV06023.1"/>
    </source>
</evidence>
<dbReference type="RefSeq" id="WP_198164918.1">
    <property type="nucleotide sequence ID" value="NZ_CP013729.1"/>
</dbReference>
<dbReference type="SUPFAM" id="SSF47616">
    <property type="entry name" value="GST C-terminal domain-like"/>
    <property type="match status" value="1"/>
</dbReference>
<dbReference type="Proteomes" id="UP000060699">
    <property type="component" value="Chromosome"/>
</dbReference>
<dbReference type="NCBIfam" id="TIGR01262">
    <property type="entry name" value="maiA"/>
    <property type="match status" value="1"/>
</dbReference>
<dbReference type="EMBL" id="CP013729">
    <property type="protein sequence ID" value="ALV06023.1"/>
    <property type="molecule type" value="Genomic_DNA"/>
</dbReference>
<protein>
    <submittedName>
        <fullName evidence="2">Maleylacetoacetate isomerase</fullName>
    </submittedName>
</protein>
<dbReference type="PROSITE" id="PS50405">
    <property type="entry name" value="GST_CTER"/>
    <property type="match status" value="1"/>
</dbReference>
<evidence type="ECO:0000313" key="3">
    <source>
        <dbReference type="Proteomes" id="UP000060699"/>
    </source>
</evidence>
<dbReference type="InterPro" id="IPR010987">
    <property type="entry name" value="Glutathione-S-Trfase_C-like"/>
</dbReference>
<dbReference type="STRING" id="76731.RD2015_1538"/>
<dbReference type="PATRIC" id="fig|76731.3.peg.1572"/>
<organism evidence="2 3">
    <name type="scientific">Roseateles depolymerans</name>
    <dbReference type="NCBI Taxonomy" id="76731"/>
    <lineage>
        <taxon>Bacteria</taxon>
        <taxon>Pseudomonadati</taxon>
        <taxon>Pseudomonadota</taxon>
        <taxon>Betaproteobacteria</taxon>
        <taxon>Burkholderiales</taxon>
        <taxon>Sphaerotilaceae</taxon>
        <taxon>Roseateles</taxon>
    </lineage>
</organism>
<dbReference type="InterPro" id="IPR036282">
    <property type="entry name" value="Glutathione-S-Trfase_C_sf"/>
</dbReference>
<dbReference type="AlphaFoldDB" id="A0A0U3LMA8"/>
<reference evidence="2 3" key="1">
    <citation type="submission" date="2015-12" db="EMBL/GenBank/DDBJ databases">
        <title>Complete genome of Roseateles depolymerans KCTC 42856.</title>
        <authorList>
            <person name="Kim K.M."/>
        </authorList>
    </citation>
    <scope>NUCLEOTIDE SEQUENCE [LARGE SCALE GENOMIC DNA]</scope>
    <source>
        <strain evidence="2 3">KCTC 42856</strain>
    </source>
</reference>
<keyword evidence="2" id="KW-0413">Isomerase</keyword>
<proteinExistence type="inferred from homology"/>
<keyword evidence="3" id="KW-1185">Reference proteome</keyword>
<dbReference type="Gene3D" id="3.40.30.10">
    <property type="entry name" value="Glutaredoxin"/>
    <property type="match status" value="1"/>
</dbReference>
<dbReference type="PROSITE" id="PS50404">
    <property type="entry name" value="GST_NTER"/>
    <property type="match status" value="1"/>
</dbReference>
<dbReference type="Gene3D" id="1.20.1050.10">
    <property type="match status" value="1"/>
</dbReference>
<dbReference type="CDD" id="cd03042">
    <property type="entry name" value="GST_N_Zeta"/>
    <property type="match status" value="1"/>
</dbReference>
<dbReference type="InterPro" id="IPR034330">
    <property type="entry name" value="GST_Zeta_C"/>
</dbReference>
<gene>
    <name evidence="2" type="ORF">RD2015_1538</name>
</gene>
<dbReference type="GO" id="GO:0016034">
    <property type="term" value="F:maleylacetoacetate isomerase activity"/>
    <property type="evidence" value="ECO:0007669"/>
    <property type="project" value="TreeGrafter"/>
</dbReference>
<dbReference type="SFLD" id="SFLDS00019">
    <property type="entry name" value="Glutathione_Transferase_(cytos"/>
    <property type="match status" value="1"/>
</dbReference>
<dbReference type="PANTHER" id="PTHR42673:SF21">
    <property type="entry name" value="GLUTATHIONE S-TRANSFERASE YFCF"/>
    <property type="match status" value="1"/>
</dbReference>
<dbReference type="InterPro" id="IPR034333">
    <property type="entry name" value="GST_Zeta_N"/>
</dbReference>
<dbReference type="GO" id="GO:0005737">
    <property type="term" value="C:cytoplasm"/>
    <property type="evidence" value="ECO:0007669"/>
    <property type="project" value="InterPro"/>
</dbReference>
<dbReference type="GO" id="GO:0006559">
    <property type="term" value="P:L-phenylalanine catabolic process"/>
    <property type="evidence" value="ECO:0007669"/>
    <property type="project" value="TreeGrafter"/>
</dbReference>
<dbReference type="KEGG" id="rdp:RD2015_1538"/>
<dbReference type="SFLD" id="SFLDG00358">
    <property type="entry name" value="Main_(cytGST)"/>
    <property type="match status" value="1"/>
</dbReference>
<accession>A0A0U3LMA8</accession>
<dbReference type="InterPro" id="IPR005955">
    <property type="entry name" value="GST_Zeta"/>
</dbReference>